<reference evidence="2 3" key="1">
    <citation type="submission" date="2024-04" db="EMBL/GenBank/DDBJ databases">
        <title>Phyllosticta paracitricarpa is synonymous to the EU quarantine fungus P. citricarpa based on phylogenomic analyses.</title>
        <authorList>
            <consortium name="Lawrence Berkeley National Laboratory"/>
            <person name="Van ingen-buijs V.A."/>
            <person name="Van westerhoven A.C."/>
            <person name="Haridas S."/>
            <person name="Skiadas P."/>
            <person name="Martin F."/>
            <person name="Groenewald J.Z."/>
            <person name="Crous P.W."/>
            <person name="Seidl M.F."/>
        </authorList>
    </citation>
    <scope>NUCLEOTIDE SEQUENCE [LARGE SCALE GENOMIC DNA]</scope>
    <source>
        <strain evidence="2 3">CPC 17464</strain>
    </source>
</reference>
<dbReference type="RefSeq" id="XP_066656115.1">
    <property type="nucleotide sequence ID" value="XM_066795390.1"/>
</dbReference>
<proteinExistence type="predicted"/>
<name>A0ABR1LUT6_9PEZI</name>
<keyword evidence="3" id="KW-1185">Reference proteome</keyword>
<gene>
    <name evidence="2" type="ORF">J3D65DRAFT_327259</name>
</gene>
<evidence type="ECO:0000256" key="1">
    <source>
        <dbReference type="SAM" id="MobiDB-lite"/>
    </source>
</evidence>
<sequence>MDRVKTFVGQNFKTDPEKFGYWEAFGSLLLTPFEVQQRKYAYPKPKPVDNTEPEATAANETPAATETPTVEANMAKKANNSKPAGGKPDFSFTAEEDATLKEMKDRGDEIKNIAKALKKPKEVIQKRYDEIATPAQKAAAANNAGEKKGEQAKKSHQATKANASKGKDNKASEAKKGREPVSSAPQISMPQYINGLQNITVFPDEMFSASDLVWFCNAFMYDNEERWIRLASRFYDITGRRIHPHTIKQKLMQSGLST</sequence>
<dbReference type="EMBL" id="JBBPEH010000005">
    <property type="protein sequence ID" value="KAK7538428.1"/>
    <property type="molecule type" value="Genomic_DNA"/>
</dbReference>
<accession>A0ABR1LUT6</accession>
<feature type="region of interest" description="Disordered" evidence="1">
    <location>
        <begin position="135"/>
        <end position="186"/>
    </location>
</feature>
<dbReference type="GeneID" id="92028296"/>
<protein>
    <recommendedName>
        <fullName evidence="4">Myb-like domain-containing protein</fullName>
    </recommendedName>
</protein>
<feature type="compositionally biased region" description="Low complexity" evidence="1">
    <location>
        <begin position="53"/>
        <end position="73"/>
    </location>
</feature>
<evidence type="ECO:0000313" key="2">
    <source>
        <dbReference type="EMBL" id="KAK7538428.1"/>
    </source>
</evidence>
<feature type="compositionally biased region" description="Basic and acidic residues" evidence="1">
    <location>
        <begin position="165"/>
        <end position="179"/>
    </location>
</feature>
<dbReference type="Proteomes" id="UP001360953">
    <property type="component" value="Unassembled WGS sequence"/>
</dbReference>
<feature type="region of interest" description="Disordered" evidence="1">
    <location>
        <begin position="43"/>
        <end position="98"/>
    </location>
</feature>
<organism evidence="2 3">
    <name type="scientific">Phyllosticta citribraziliensis</name>
    <dbReference type="NCBI Taxonomy" id="989973"/>
    <lineage>
        <taxon>Eukaryota</taxon>
        <taxon>Fungi</taxon>
        <taxon>Dikarya</taxon>
        <taxon>Ascomycota</taxon>
        <taxon>Pezizomycotina</taxon>
        <taxon>Dothideomycetes</taxon>
        <taxon>Dothideomycetes incertae sedis</taxon>
        <taxon>Botryosphaeriales</taxon>
        <taxon>Phyllostictaceae</taxon>
        <taxon>Phyllosticta</taxon>
    </lineage>
</organism>
<comment type="caution">
    <text evidence="2">The sequence shown here is derived from an EMBL/GenBank/DDBJ whole genome shotgun (WGS) entry which is preliminary data.</text>
</comment>
<evidence type="ECO:0000313" key="3">
    <source>
        <dbReference type="Proteomes" id="UP001360953"/>
    </source>
</evidence>
<evidence type="ECO:0008006" key="4">
    <source>
        <dbReference type="Google" id="ProtNLM"/>
    </source>
</evidence>